<dbReference type="InterPro" id="IPR036397">
    <property type="entry name" value="RNaseH_sf"/>
</dbReference>
<dbReference type="GO" id="GO:0003676">
    <property type="term" value="F:nucleic acid binding"/>
    <property type="evidence" value="ECO:0007669"/>
    <property type="project" value="InterPro"/>
</dbReference>
<keyword evidence="2" id="KW-1185">Reference proteome</keyword>
<reference evidence="1" key="2">
    <citation type="submission" date="2020-11" db="EMBL/GenBank/DDBJ databases">
        <authorList>
            <person name="McCartney M.A."/>
            <person name="Auch B."/>
            <person name="Kono T."/>
            <person name="Mallez S."/>
            <person name="Becker A."/>
            <person name="Gohl D.M."/>
            <person name="Silverstein K.A.T."/>
            <person name="Koren S."/>
            <person name="Bechman K.B."/>
            <person name="Herman A."/>
            <person name="Abrahante J.E."/>
            <person name="Garbe J."/>
        </authorList>
    </citation>
    <scope>NUCLEOTIDE SEQUENCE</scope>
    <source>
        <strain evidence="1">Duluth1</strain>
        <tissue evidence="1">Whole animal</tissue>
    </source>
</reference>
<evidence type="ECO:0000313" key="2">
    <source>
        <dbReference type="Proteomes" id="UP000828390"/>
    </source>
</evidence>
<dbReference type="Proteomes" id="UP000828390">
    <property type="component" value="Unassembled WGS sequence"/>
</dbReference>
<evidence type="ECO:0000313" key="1">
    <source>
        <dbReference type="EMBL" id="KAH3792134.1"/>
    </source>
</evidence>
<sequence>MVMLKAHHEHLVLSASSHTSKQTLQFLKKEKVNLIDRDEWMPKYPDAAPMDFGMILWGIIKRRLQKRNVNFVIGLKKALADE</sequence>
<name>A0A9D4F6E0_DREPO</name>
<gene>
    <name evidence="1" type="ORF">DPMN_145625</name>
</gene>
<protein>
    <submittedName>
        <fullName evidence="1">Uncharacterized protein</fullName>
    </submittedName>
</protein>
<dbReference type="Gene3D" id="3.30.420.10">
    <property type="entry name" value="Ribonuclease H-like superfamily/Ribonuclease H"/>
    <property type="match status" value="1"/>
</dbReference>
<proteinExistence type="predicted"/>
<comment type="caution">
    <text evidence="1">The sequence shown here is derived from an EMBL/GenBank/DDBJ whole genome shotgun (WGS) entry which is preliminary data.</text>
</comment>
<accession>A0A9D4F6E0</accession>
<dbReference type="AlphaFoldDB" id="A0A9D4F6E0"/>
<organism evidence="1 2">
    <name type="scientific">Dreissena polymorpha</name>
    <name type="common">Zebra mussel</name>
    <name type="synonym">Mytilus polymorpha</name>
    <dbReference type="NCBI Taxonomy" id="45954"/>
    <lineage>
        <taxon>Eukaryota</taxon>
        <taxon>Metazoa</taxon>
        <taxon>Spiralia</taxon>
        <taxon>Lophotrochozoa</taxon>
        <taxon>Mollusca</taxon>
        <taxon>Bivalvia</taxon>
        <taxon>Autobranchia</taxon>
        <taxon>Heteroconchia</taxon>
        <taxon>Euheterodonta</taxon>
        <taxon>Imparidentia</taxon>
        <taxon>Neoheterodontei</taxon>
        <taxon>Myida</taxon>
        <taxon>Dreissenoidea</taxon>
        <taxon>Dreissenidae</taxon>
        <taxon>Dreissena</taxon>
    </lineage>
</organism>
<dbReference type="EMBL" id="JAIWYP010000007">
    <property type="protein sequence ID" value="KAH3792134.1"/>
    <property type="molecule type" value="Genomic_DNA"/>
</dbReference>
<reference evidence="1" key="1">
    <citation type="journal article" date="2019" name="bioRxiv">
        <title>The Genome of the Zebra Mussel, Dreissena polymorpha: A Resource for Invasive Species Research.</title>
        <authorList>
            <person name="McCartney M.A."/>
            <person name="Auch B."/>
            <person name="Kono T."/>
            <person name="Mallez S."/>
            <person name="Zhang Y."/>
            <person name="Obille A."/>
            <person name="Becker A."/>
            <person name="Abrahante J.E."/>
            <person name="Garbe J."/>
            <person name="Badalamenti J.P."/>
            <person name="Herman A."/>
            <person name="Mangelson H."/>
            <person name="Liachko I."/>
            <person name="Sullivan S."/>
            <person name="Sone E.D."/>
            <person name="Koren S."/>
            <person name="Silverstein K.A.T."/>
            <person name="Beckman K.B."/>
            <person name="Gohl D.M."/>
        </authorList>
    </citation>
    <scope>NUCLEOTIDE SEQUENCE</scope>
    <source>
        <strain evidence="1">Duluth1</strain>
        <tissue evidence="1">Whole animal</tissue>
    </source>
</reference>